<keyword evidence="2" id="KW-0472">Membrane</keyword>
<feature type="region of interest" description="Disordered" evidence="1">
    <location>
        <begin position="189"/>
        <end position="220"/>
    </location>
</feature>
<accession>A0A0A1FEV3</accession>
<keyword evidence="2" id="KW-0812">Transmembrane</keyword>
<evidence type="ECO:0000313" key="3">
    <source>
        <dbReference type="Proteomes" id="UP000030302"/>
    </source>
</evidence>
<dbReference type="KEGG" id="care:LT85_4105"/>
<dbReference type="HOGENOM" id="CLU_082335_3_0_4"/>
<proteinExistence type="predicted"/>
<sequence length="220" mass="22221">MSPQETQVLQDFLNQLTQARGIAKDPQADALIASAVAQQPDAAYLLVQRALLMDQALNAAKAQIATLQSQVQSAQAPARGFLDPANAWGNSAAPASRPTAIAAPYQQASMQTAAAYQPPMQAPAAASGFFGGGIGNVLGSVATTAAGVAGGAFLFQGIEHLMGNSSNHGAGLFGQQAAAAPVENTTINNYYGDDASSGDSSDNPDSTASNDIGNDDGTLV</sequence>
<protein>
    <submittedName>
        <fullName evidence="2">Putative transmembrane protein</fullName>
    </submittedName>
</protein>
<dbReference type="Proteomes" id="UP000030302">
    <property type="component" value="Chromosome"/>
</dbReference>
<dbReference type="AlphaFoldDB" id="A0A0A1FEV3"/>
<keyword evidence="3" id="KW-1185">Reference proteome</keyword>
<reference evidence="3" key="1">
    <citation type="journal article" date="2014" name="Soil Biol. Biochem.">
        <title>Structure and function of bacterial communities in ageing soils: Insights from the Mendocino ecological staircase.</title>
        <authorList>
            <person name="Uroz S."/>
            <person name="Tech J.J."/>
            <person name="Sawaya N.A."/>
            <person name="Frey-Klett P."/>
            <person name="Leveau J.H.J."/>
        </authorList>
    </citation>
    <scope>NUCLEOTIDE SEQUENCE [LARGE SCALE GENOMIC DNA]</scope>
    <source>
        <strain evidence="3">Cal35</strain>
    </source>
</reference>
<organism evidence="2 3">
    <name type="scientific">Collimonas arenae</name>
    <dbReference type="NCBI Taxonomy" id="279058"/>
    <lineage>
        <taxon>Bacteria</taxon>
        <taxon>Pseudomonadati</taxon>
        <taxon>Pseudomonadota</taxon>
        <taxon>Betaproteobacteria</taxon>
        <taxon>Burkholderiales</taxon>
        <taxon>Oxalobacteraceae</taxon>
        <taxon>Collimonas</taxon>
    </lineage>
</organism>
<dbReference type="Pfam" id="PF09849">
    <property type="entry name" value="DUF2076"/>
    <property type="match status" value="1"/>
</dbReference>
<evidence type="ECO:0000256" key="1">
    <source>
        <dbReference type="SAM" id="MobiDB-lite"/>
    </source>
</evidence>
<dbReference type="InterPro" id="IPR018648">
    <property type="entry name" value="DUF2076"/>
</dbReference>
<dbReference type="STRING" id="279058.LT85_4105"/>
<dbReference type="RefSeq" id="WP_038492605.1">
    <property type="nucleotide sequence ID" value="NZ_CP009962.1"/>
</dbReference>
<name>A0A0A1FEV3_9BURK</name>
<evidence type="ECO:0000313" key="2">
    <source>
        <dbReference type="EMBL" id="AIY43263.1"/>
    </source>
</evidence>
<dbReference type="OrthoDB" id="5998831at2"/>
<gene>
    <name evidence="2" type="ORF">LT85_4105</name>
</gene>
<dbReference type="EMBL" id="CP009962">
    <property type="protein sequence ID" value="AIY43263.1"/>
    <property type="molecule type" value="Genomic_DNA"/>
</dbReference>
<feature type="compositionally biased region" description="Low complexity" evidence="1">
    <location>
        <begin position="193"/>
        <end position="206"/>
    </location>
</feature>